<dbReference type="RefSeq" id="WP_257912842.1">
    <property type="nucleotide sequence ID" value="NZ_JANPWE010000002.1"/>
</dbReference>
<keyword evidence="1" id="KW-0472">Membrane</keyword>
<name>A0ABT1Y416_9FIRM</name>
<dbReference type="Proteomes" id="UP001524944">
    <property type="component" value="Unassembled WGS sequence"/>
</dbReference>
<dbReference type="EMBL" id="JANPWE010000002">
    <property type="protein sequence ID" value="MCR6545236.1"/>
    <property type="molecule type" value="Genomic_DNA"/>
</dbReference>
<keyword evidence="1" id="KW-0812">Transmembrane</keyword>
<evidence type="ECO:0000313" key="3">
    <source>
        <dbReference type="Proteomes" id="UP001524944"/>
    </source>
</evidence>
<organism evidence="2 3">
    <name type="scientific">Dehalobacterium formicoaceticum</name>
    <dbReference type="NCBI Taxonomy" id="51515"/>
    <lineage>
        <taxon>Bacteria</taxon>
        <taxon>Bacillati</taxon>
        <taxon>Bacillota</taxon>
        <taxon>Clostridia</taxon>
        <taxon>Eubacteriales</taxon>
        <taxon>Peptococcaceae</taxon>
        <taxon>Dehalobacterium</taxon>
    </lineage>
</organism>
<sequence>MEISYYINLLKRNALFIIFFIILGVTIILLGYKYFAPKQYEASITLWVNYGADTSKELFLGTELIKDIRILLRTDGFAVKVQEELVTLNSGKPFLIEDGIRDDMIFNDTPGARTFFISYRDSTPEKATTVLQSIVSVLQQEIMKNYQENVLIIVDNKNYIAYPIGLSLKKLAAFALLVSMGCAFLIVLVKDIKIINSVE</sequence>
<keyword evidence="1" id="KW-1133">Transmembrane helix</keyword>
<evidence type="ECO:0008006" key="4">
    <source>
        <dbReference type="Google" id="ProtNLM"/>
    </source>
</evidence>
<feature type="transmembrane region" description="Helical" evidence="1">
    <location>
        <begin position="14"/>
        <end position="35"/>
    </location>
</feature>
<accession>A0ABT1Y416</accession>
<feature type="transmembrane region" description="Helical" evidence="1">
    <location>
        <begin position="171"/>
        <end position="189"/>
    </location>
</feature>
<evidence type="ECO:0000256" key="1">
    <source>
        <dbReference type="SAM" id="Phobius"/>
    </source>
</evidence>
<keyword evidence="3" id="KW-1185">Reference proteome</keyword>
<proteinExistence type="predicted"/>
<gene>
    <name evidence="2" type="ORF">NVS47_06860</name>
</gene>
<evidence type="ECO:0000313" key="2">
    <source>
        <dbReference type="EMBL" id="MCR6545236.1"/>
    </source>
</evidence>
<protein>
    <recommendedName>
        <fullName evidence="4">Polysaccharide chain length determinant N-terminal domain-containing protein</fullName>
    </recommendedName>
</protein>
<comment type="caution">
    <text evidence="2">The sequence shown here is derived from an EMBL/GenBank/DDBJ whole genome shotgun (WGS) entry which is preliminary data.</text>
</comment>
<reference evidence="2 3" key="1">
    <citation type="submission" date="2022-08" db="EMBL/GenBank/DDBJ databases">
        <title>Proteogenomics of the novel Dehalobacterium formicoaceticum strain EZ94 highlights a key role of methyltransferases during anaerobic dichloromethane degradation.</title>
        <authorList>
            <person name="Wasmund K."/>
        </authorList>
    </citation>
    <scope>NUCLEOTIDE SEQUENCE [LARGE SCALE GENOMIC DNA]</scope>
    <source>
        <strain evidence="2 3">EZ94</strain>
    </source>
</reference>